<dbReference type="GO" id="GO:0005634">
    <property type="term" value="C:nucleus"/>
    <property type="evidence" value="ECO:0000318"/>
    <property type="project" value="GO_Central"/>
</dbReference>
<feature type="compositionally biased region" description="Basic and acidic residues" evidence="2">
    <location>
        <begin position="284"/>
        <end position="294"/>
    </location>
</feature>
<reference evidence="4 5" key="4">
    <citation type="journal article" date="2011" name="BMC Genomics">
        <title>RNA-Seq improves annotation of protein-coding genes in the cucumber genome.</title>
        <authorList>
            <person name="Li Z."/>
            <person name="Zhang Z."/>
            <person name="Yan P."/>
            <person name="Huang S."/>
            <person name="Fei Z."/>
            <person name="Lin K."/>
        </authorList>
    </citation>
    <scope>NUCLEOTIDE SEQUENCE [LARGE SCALE GENOMIC DNA]</scope>
    <source>
        <strain evidence="5">cv. 9930</strain>
    </source>
</reference>
<organism evidence="4 5">
    <name type="scientific">Cucumis sativus</name>
    <name type="common">Cucumber</name>
    <dbReference type="NCBI Taxonomy" id="3659"/>
    <lineage>
        <taxon>Eukaryota</taxon>
        <taxon>Viridiplantae</taxon>
        <taxon>Streptophyta</taxon>
        <taxon>Embryophyta</taxon>
        <taxon>Tracheophyta</taxon>
        <taxon>Spermatophyta</taxon>
        <taxon>Magnoliopsida</taxon>
        <taxon>eudicotyledons</taxon>
        <taxon>Gunneridae</taxon>
        <taxon>Pentapetalae</taxon>
        <taxon>rosids</taxon>
        <taxon>fabids</taxon>
        <taxon>Cucurbitales</taxon>
        <taxon>Cucurbitaceae</taxon>
        <taxon>Benincaseae</taxon>
        <taxon>Cucumis</taxon>
    </lineage>
</organism>
<dbReference type="SMART" id="SM00360">
    <property type="entry name" value="RRM"/>
    <property type="match status" value="1"/>
</dbReference>
<evidence type="ECO:0000313" key="5">
    <source>
        <dbReference type="Proteomes" id="UP000029981"/>
    </source>
</evidence>
<keyword evidence="1" id="KW-0694">RNA-binding</keyword>
<dbReference type="Proteomes" id="UP000029981">
    <property type="component" value="Chromosome 1"/>
</dbReference>
<evidence type="ECO:0000256" key="1">
    <source>
        <dbReference type="PROSITE-ProRule" id="PRU00176"/>
    </source>
</evidence>
<evidence type="ECO:0000259" key="3">
    <source>
        <dbReference type="PROSITE" id="PS50102"/>
    </source>
</evidence>
<protein>
    <recommendedName>
        <fullName evidence="3">RRM domain-containing protein</fullName>
    </recommendedName>
</protein>
<feature type="region of interest" description="Disordered" evidence="2">
    <location>
        <begin position="220"/>
        <end position="248"/>
    </location>
</feature>
<dbReference type="eggNOG" id="ENOG502QPQA">
    <property type="taxonomic scope" value="Eukaryota"/>
</dbReference>
<evidence type="ECO:0000256" key="2">
    <source>
        <dbReference type="SAM" id="MobiDB-lite"/>
    </source>
</evidence>
<dbReference type="PANTHER" id="PTHR23099:SF0">
    <property type="entry name" value="GERM CELL NUCLEAR ACIDIC PROTEIN"/>
    <property type="match status" value="1"/>
</dbReference>
<dbReference type="OrthoDB" id="21643at2759"/>
<dbReference type="KEGG" id="csv:101203716"/>
<dbReference type="PANTHER" id="PTHR23099">
    <property type="entry name" value="TRANSCRIPTIONAL REGULATOR"/>
    <property type="match status" value="1"/>
</dbReference>
<name>A0A0A0LXQ1_CUCSA</name>
<dbReference type="GO" id="GO:0003723">
    <property type="term" value="F:RNA binding"/>
    <property type="evidence" value="ECO:0007669"/>
    <property type="project" value="UniProtKB-UniRule"/>
</dbReference>
<keyword evidence="5" id="KW-1185">Reference proteome</keyword>
<dbReference type="Pfam" id="PF00076">
    <property type="entry name" value="RRM_1"/>
    <property type="match status" value="1"/>
</dbReference>
<dbReference type="EMBL" id="CM002922">
    <property type="protein sequence ID" value="KGN66635.1"/>
    <property type="molecule type" value="Genomic_DNA"/>
</dbReference>
<dbReference type="AlphaFoldDB" id="A0A0A0LXQ1"/>
<gene>
    <name evidence="4" type="ORF">Csa_1G651690</name>
</gene>
<dbReference type="SUPFAM" id="SSF54928">
    <property type="entry name" value="RNA-binding domain, RBD"/>
    <property type="match status" value="1"/>
</dbReference>
<reference evidence="4 5" key="3">
    <citation type="journal article" date="2010" name="BMC Genomics">
        <title>Transcriptome sequencing and comparative analysis of cucumber flowers with different sex types.</title>
        <authorList>
            <person name="Guo S."/>
            <person name="Zheng Y."/>
            <person name="Joung J.G."/>
            <person name="Liu S."/>
            <person name="Zhang Z."/>
            <person name="Crasta O.R."/>
            <person name="Sobral B.W."/>
            <person name="Xu Y."/>
            <person name="Huang S."/>
            <person name="Fei Z."/>
        </authorList>
    </citation>
    <scope>NUCLEOTIDE SEQUENCE [LARGE SCALE GENOMIC DNA]</scope>
    <source>
        <strain evidence="5">cv. 9930</strain>
    </source>
</reference>
<sequence>MEKGQSASENMRIYVGGLGAAMTEDDLRKVFHSVGGVVEAVDFVRTKSRSFAYVDFFPSSQSSLSKLFSTYNGCAWKGGKLRLEKAKENYLARLNREWEEDAQIRDNNVGADMELVAPESTEHVTKSEHINIFFPSLGEVKPLPISGTGTHKYDFPHVEVPPFPVHFCDCEEHNASSPIGNSKYTKTRDLNAENGGMDEDEIKMMNAVLSKLFERKEASQSNCNDSMALNDKHNSTTSTDNQLLEDNKVDSDEDNLVLNVMASNCNSKTMALNRGNKIFKAHGNSKDAVRDQKNNCRVQSKKRKSFISEEFDGNESVPSIFTSNRGTDPSYDPARSSRPQAPDRGPPVQSLRSQKSSWKTLIRDKSNVSFCISDILSSVPSANEEKAEADDLNIAHSTPNRNSNLASTAVLGSEIDEIQSGKINVPFSITDVLPLVLSADQEKAASADQEKAASADLNLAHSTPNINTDVGADPISKSKSEEMESVESFQDAQCTVPNVTLNKGRGSSWRKKSSWTQLVSEEFTSFSITQILPNSTSENQVQGESGDINANFSAWSETNAPRKQDSECIAKDESTAFVIGKGEIGCNDVKQNEPQAVQECETCPTQITESNFPQQEGSFDEISGDTCPFMRNSQSVAEWTKIKAALSGGSKKKKQRQ</sequence>
<feature type="domain" description="RRM" evidence="3">
    <location>
        <begin position="11"/>
        <end position="88"/>
    </location>
</feature>
<feature type="compositionally biased region" description="Polar residues" evidence="2">
    <location>
        <begin position="316"/>
        <end position="327"/>
    </location>
</feature>
<dbReference type="OMA" id="CVWKGGK"/>
<accession>A0A0A0LXQ1</accession>
<dbReference type="Gramene" id="KGN66635">
    <property type="protein sequence ID" value="KGN66635"/>
    <property type="gene ID" value="Csa_1G651690"/>
</dbReference>
<dbReference type="InterPro" id="IPR012677">
    <property type="entry name" value="Nucleotide-bd_a/b_plait_sf"/>
</dbReference>
<dbReference type="STRING" id="3659.A0A0A0LXQ1"/>
<feature type="region of interest" description="Disordered" evidence="2">
    <location>
        <begin position="283"/>
        <end position="357"/>
    </location>
</feature>
<dbReference type="InterPro" id="IPR035979">
    <property type="entry name" value="RBD_domain_sf"/>
</dbReference>
<evidence type="ECO:0000313" key="4">
    <source>
        <dbReference type="EMBL" id="KGN66635.1"/>
    </source>
</evidence>
<reference evidence="4 5" key="1">
    <citation type="journal article" date="2009" name="Nat. Genet.">
        <title>The genome of the cucumber, Cucumis sativus L.</title>
        <authorList>
            <person name="Huang S."/>
            <person name="Li R."/>
            <person name="Zhang Z."/>
            <person name="Li L."/>
            <person name="Gu X."/>
            <person name="Fan W."/>
            <person name="Lucas W.J."/>
            <person name="Wang X."/>
            <person name="Xie B."/>
            <person name="Ni P."/>
            <person name="Ren Y."/>
            <person name="Zhu H."/>
            <person name="Li J."/>
            <person name="Lin K."/>
            <person name="Jin W."/>
            <person name="Fei Z."/>
            <person name="Li G."/>
            <person name="Staub J."/>
            <person name="Kilian A."/>
            <person name="van der Vossen E.A."/>
            <person name="Wu Y."/>
            <person name="Guo J."/>
            <person name="He J."/>
            <person name="Jia Z."/>
            <person name="Ren Y."/>
            <person name="Tian G."/>
            <person name="Lu Y."/>
            <person name="Ruan J."/>
            <person name="Qian W."/>
            <person name="Wang M."/>
            <person name="Huang Q."/>
            <person name="Li B."/>
            <person name="Xuan Z."/>
            <person name="Cao J."/>
            <person name="Asan"/>
            <person name="Wu Z."/>
            <person name="Zhang J."/>
            <person name="Cai Q."/>
            <person name="Bai Y."/>
            <person name="Zhao B."/>
            <person name="Han Y."/>
            <person name="Li Y."/>
            <person name="Li X."/>
            <person name="Wang S."/>
            <person name="Shi Q."/>
            <person name="Liu S."/>
            <person name="Cho W.K."/>
            <person name="Kim J.Y."/>
            <person name="Xu Y."/>
            <person name="Heller-Uszynska K."/>
            <person name="Miao H."/>
            <person name="Cheng Z."/>
            <person name="Zhang S."/>
            <person name="Wu J."/>
            <person name="Yang Y."/>
            <person name="Kang H."/>
            <person name="Li M."/>
            <person name="Liang H."/>
            <person name="Ren X."/>
            <person name="Shi Z."/>
            <person name="Wen M."/>
            <person name="Jian M."/>
            <person name="Yang H."/>
            <person name="Zhang G."/>
            <person name="Yang Z."/>
            <person name="Chen R."/>
            <person name="Liu S."/>
            <person name="Li J."/>
            <person name="Ma L."/>
            <person name="Liu H."/>
            <person name="Zhou Y."/>
            <person name="Zhao J."/>
            <person name="Fang X."/>
            <person name="Li G."/>
            <person name="Fang L."/>
            <person name="Li Y."/>
            <person name="Liu D."/>
            <person name="Zheng H."/>
            <person name="Zhang Y."/>
            <person name="Qin N."/>
            <person name="Li Z."/>
            <person name="Yang G."/>
            <person name="Yang S."/>
            <person name="Bolund L."/>
            <person name="Kristiansen K."/>
            <person name="Zheng H."/>
            <person name="Li S."/>
            <person name="Zhang X."/>
            <person name="Yang H."/>
            <person name="Wang J."/>
            <person name="Sun R."/>
            <person name="Zhang B."/>
            <person name="Jiang S."/>
            <person name="Wang J."/>
            <person name="Du Y."/>
            <person name="Li S."/>
        </authorList>
    </citation>
    <scope>NUCLEOTIDE SEQUENCE [LARGE SCALE GENOMIC DNA]</scope>
    <source>
        <strain evidence="5">cv. 9930</strain>
    </source>
</reference>
<proteinExistence type="predicted"/>
<dbReference type="InterPro" id="IPR000504">
    <property type="entry name" value="RRM_dom"/>
</dbReference>
<dbReference type="Gene3D" id="3.30.70.330">
    <property type="match status" value="1"/>
</dbReference>
<feature type="region of interest" description="Disordered" evidence="2">
    <location>
        <begin position="457"/>
        <end position="482"/>
    </location>
</feature>
<dbReference type="PROSITE" id="PS50102">
    <property type="entry name" value="RRM"/>
    <property type="match status" value="1"/>
</dbReference>
<feature type="compositionally biased region" description="Polar residues" evidence="2">
    <location>
        <begin position="235"/>
        <end position="244"/>
    </location>
</feature>
<reference evidence="4 5" key="2">
    <citation type="journal article" date="2009" name="PLoS ONE">
        <title>An integrated genetic and cytogenetic map of the cucumber genome.</title>
        <authorList>
            <person name="Ren Y."/>
            <person name="Zhang Z."/>
            <person name="Liu J."/>
            <person name="Staub J.E."/>
            <person name="Han Y."/>
            <person name="Cheng Z."/>
            <person name="Li X."/>
            <person name="Lu J."/>
            <person name="Miao H."/>
            <person name="Kang H."/>
            <person name="Xie B."/>
            <person name="Gu X."/>
            <person name="Wang X."/>
            <person name="Du Y."/>
            <person name="Jin W."/>
            <person name="Huang S."/>
        </authorList>
    </citation>
    <scope>NUCLEOTIDE SEQUENCE [LARGE SCALE GENOMIC DNA]</scope>
    <source>
        <strain evidence="5">cv. 9930</strain>
    </source>
</reference>